<sequence>MVMVFLGPGDYLFARIDEPVSIVLGSCVALMAWQPELRLTLATHIMLPGRDPEDEQDLRYACAVLKRWTADSIDKGLSMHAFRLGLFGGSSQFFHCQQRELSVGYKNITCMHNELRRIGLTLNAEDTGGGIHRKLLFNGQNGQYQIQYLDREADGKSGVESCL</sequence>
<dbReference type="InterPro" id="IPR005659">
    <property type="entry name" value="Chemorcpt_Glu_NH3ase_CheD"/>
</dbReference>
<dbReference type="Proteomes" id="UP001595692">
    <property type="component" value="Unassembled WGS sequence"/>
</dbReference>
<keyword evidence="4" id="KW-1185">Reference proteome</keyword>
<dbReference type="PANTHER" id="PTHR35147">
    <property type="entry name" value="CHEMORECEPTOR GLUTAMINE DEAMIDASE CHED-RELATED"/>
    <property type="match status" value="1"/>
</dbReference>
<dbReference type="InterPro" id="IPR038592">
    <property type="entry name" value="CheD-like_sf"/>
</dbReference>
<proteinExistence type="predicted"/>
<dbReference type="CDD" id="cd16352">
    <property type="entry name" value="CheD"/>
    <property type="match status" value="1"/>
</dbReference>
<comment type="caution">
    <text evidence="3">The sequence shown here is derived from an EMBL/GenBank/DDBJ whole genome shotgun (WGS) entry which is preliminary data.</text>
</comment>
<organism evidence="3 4">
    <name type="scientific">Pseudaeromonas sharmana</name>
    <dbReference type="NCBI Taxonomy" id="328412"/>
    <lineage>
        <taxon>Bacteria</taxon>
        <taxon>Pseudomonadati</taxon>
        <taxon>Pseudomonadota</taxon>
        <taxon>Gammaproteobacteria</taxon>
        <taxon>Aeromonadales</taxon>
        <taxon>Aeromonadaceae</taxon>
        <taxon>Pseudaeromonas</taxon>
    </lineage>
</organism>
<evidence type="ECO:0000313" key="4">
    <source>
        <dbReference type="Proteomes" id="UP001595692"/>
    </source>
</evidence>
<accession>A0ABV8CKS0</accession>
<dbReference type="Pfam" id="PF03975">
    <property type="entry name" value="CheD"/>
    <property type="match status" value="1"/>
</dbReference>
<evidence type="ECO:0000256" key="1">
    <source>
        <dbReference type="ARBA" id="ARBA00022500"/>
    </source>
</evidence>
<dbReference type="EMBL" id="JBHSAF010000002">
    <property type="protein sequence ID" value="MFC3912765.1"/>
    <property type="molecule type" value="Genomic_DNA"/>
</dbReference>
<keyword evidence="1" id="KW-0145">Chemotaxis</keyword>
<evidence type="ECO:0000313" key="3">
    <source>
        <dbReference type="EMBL" id="MFC3912765.1"/>
    </source>
</evidence>
<dbReference type="RefSeq" id="WP_377150926.1">
    <property type="nucleotide sequence ID" value="NZ_JBHSAF010000002.1"/>
</dbReference>
<gene>
    <name evidence="3" type="ORF">ACFOSS_04685</name>
</gene>
<dbReference type="SUPFAM" id="SSF64438">
    <property type="entry name" value="CNF1/YfiH-like putative cysteine hydrolases"/>
    <property type="match status" value="1"/>
</dbReference>
<keyword evidence="2" id="KW-0378">Hydrolase</keyword>
<reference evidence="4" key="1">
    <citation type="journal article" date="2019" name="Int. J. Syst. Evol. Microbiol.">
        <title>The Global Catalogue of Microorganisms (GCM) 10K type strain sequencing project: providing services to taxonomists for standard genome sequencing and annotation.</title>
        <authorList>
            <consortium name="The Broad Institute Genomics Platform"/>
            <consortium name="The Broad Institute Genome Sequencing Center for Infectious Disease"/>
            <person name="Wu L."/>
            <person name="Ma J."/>
        </authorList>
    </citation>
    <scope>NUCLEOTIDE SEQUENCE [LARGE SCALE GENOMIC DNA]</scope>
    <source>
        <strain evidence="4">CCUG 54939</strain>
    </source>
</reference>
<dbReference type="PANTHER" id="PTHR35147:SF3">
    <property type="entry name" value="CHEMORECEPTOR GLUTAMINE DEAMIDASE CHED 1-RELATED"/>
    <property type="match status" value="1"/>
</dbReference>
<dbReference type="Gene3D" id="3.30.1330.200">
    <property type="match status" value="1"/>
</dbReference>
<evidence type="ECO:0000256" key="2">
    <source>
        <dbReference type="ARBA" id="ARBA00022801"/>
    </source>
</evidence>
<dbReference type="InterPro" id="IPR011324">
    <property type="entry name" value="Cytotoxic_necrot_fac-like_cat"/>
</dbReference>
<protein>
    <submittedName>
        <fullName evidence="3">Chemotaxis protein CheD</fullName>
    </submittedName>
</protein>
<name>A0ABV8CKS0_9GAMM</name>